<evidence type="ECO:0000256" key="15">
    <source>
        <dbReference type="ARBA" id="ARBA00031258"/>
    </source>
</evidence>
<dbReference type="AlphaFoldDB" id="A0A0C9MLD8"/>
<dbReference type="PROSITE" id="PS00109">
    <property type="entry name" value="PROTEIN_KINASE_TYR"/>
    <property type="match status" value="1"/>
</dbReference>
<dbReference type="FunFam" id="3.40.50.300:FF:001440">
    <property type="entry name" value="ATPase, AAA family protein"/>
    <property type="match status" value="1"/>
</dbReference>
<dbReference type="InterPro" id="IPR003959">
    <property type="entry name" value="ATPase_AAA_core"/>
</dbReference>
<dbReference type="GO" id="GO:0030970">
    <property type="term" value="P:retrograde protein transport, ER to cytosol"/>
    <property type="evidence" value="ECO:0007669"/>
    <property type="project" value="TreeGrafter"/>
</dbReference>
<dbReference type="PANTHER" id="PTHR23077:SF194">
    <property type="entry name" value="ATPASE FAMILY GENE 2 PROTEIN HOMOLOG B"/>
    <property type="match status" value="1"/>
</dbReference>
<gene>
    <name evidence="19" type="ORF">MAM1_0051d03398</name>
</gene>
<evidence type="ECO:0000256" key="11">
    <source>
        <dbReference type="ARBA" id="ARBA00022840"/>
    </source>
</evidence>
<dbReference type="Gene3D" id="3.40.50.300">
    <property type="entry name" value="P-loop containing nucleotide triphosphate hydrolases"/>
    <property type="match status" value="2"/>
</dbReference>
<dbReference type="InterPro" id="IPR011009">
    <property type="entry name" value="Kinase-like_dom_sf"/>
</dbReference>
<evidence type="ECO:0000313" key="19">
    <source>
        <dbReference type="EMBL" id="GAN03942.1"/>
    </source>
</evidence>
<keyword evidence="6" id="KW-0723">Serine/threonine-protein kinase</keyword>
<dbReference type="PROSITE" id="PS00674">
    <property type="entry name" value="AAA"/>
    <property type="match status" value="2"/>
</dbReference>
<dbReference type="Pfam" id="PF05983">
    <property type="entry name" value="Med7"/>
    <property type="match status" value="1"/>
</dbReference>
<dbReference type="Gene3D" id="6.10.140.200">
    <property type="match status" value="1"/>
</dbReference>
<evidence type="ECO:0000256" key="8">
    <source>
        <dbReference type="ARBA" id="ARBA00022694"/>
    </source>
</evidence>
<dbReference type="FunFam" id="3.40.50.300:FF:000061">
    <property type="entry name" value="ATPase family, AAA domain-containing 2"/>
    <property type="match status" value="1"/>
</dbReference>
<comment type="catalytic activity">
    <reaction evidence="17">
        <text>L-seryl-[protein] + ATP = O-phospho-L-seryl-[protein] + ADP + H(+)</text>
        <dbReference type="Rhea" id="RHEA:17989"/>
        <dbReference type="Rhea" id="RHEA-COMP:9863"/>
        <dbReference type="Rhea" id="RHEA-COMP:11604"/>
        <dbReference type="ChEBI" id="CHEBI:15378"/>
        <dbReference type="ChEBI" id="CHEBI:29999"/>
        <dbReference type="ChEBI" id="CHEBI:30616"/>
        <dbReference type="ChEBI" id="CHEBI:83421"/>
        <dbReference type="ChEBI" id="CHEBI:456216"/>
        <dbReference type="EC" id="2.7.11.1"/>
    </reaction>
</comment>
<comment type="similarity">
    <text evidence="3">Belongs to the protein kinase superfamily. BUD32 family.</text>
</comment>
<dbReference type="InterPro" id="IPR003593">
    <property type="entry name" value="AAA+_ATPase"/>
</dbReference>
<dbReference type="Proteomes" id="UP000053815">
    <property type="component" value="Unassembled WGS sequence"/>
</dbReference>
<dbReference type="FunFam" id="3.30.200.20:FF:000201">
    <property type="entry name" value="TP53-regulating kinase isoform X1"/>
    <property type="match status" value="1"/>
</dbReference>
<dbReference type="CDD" id="cd19511">
    <property type="entry name" value="RecA-like_CDC48_r2-like"/>
    <property type="match status" value="1"/>
</dbReference>
<dbReference type="OrthoDB" id="5421at2759"/>
<keyword evidence="12" id="KW-0805">Transcription regulation</keyword>
<dbReference type="Pfam" id="PF00069">
    <property type="entry name" value="Pkinase"/>
    <property type="match status" value="1"/>
</dbReference>
<evidence type="ECO:0000256" key="4">
    <source>
        <dbReference type="ARBA" id="ARBA00012513"/>
    </source>
</evidence>
<keyword evidence="8" id="KW-0819">tRNA processing</keyword>
<dbReference type="Pfam" id="PF00004">
    <property type="entry name" value="AAA"/>
    <property type="match status" value="2"/>
</dbReference>
<dbReference type="Gene3D" id="3.30.200.20">
    <property type="entry name" value="Phosphorylase Kinase, domain 1"/>
    <property type="match status" value="1"/>
</dbReference>
<dbReference type="GO" id="GO:0006357">
    <property type="term" value="P:regulation of transcription by RNA polymerase II"/>
    <property type="evidence" value="ECO:0007669"/>
    <property type="project" value="InterPro"/>
</dbReference>
<evidence type="ECO:0000256" key="9">
    <source>
        <dbReference type="ARBA" id="ARBA00022741"/>
    </source>
</evidence>
<dbReference type="GO" id="GO:0008033">
    <property type="term" value="P:tRNA processing"/>
    <property type="evidence" value="ECO:0007669"/>
    <property type="project" value="UniProtKB-KW"/>
</dbReference>
<dbReference type="InterPro" id="IPR037212">
    <property type="entry name" value="Med7/Med21-like"/>
</dbReference>
<keyword evidence="11" id="KW-0067">ATP-binding</keyword>
<dbReference type="GO" id="GO:0031593">
    <property type="term" value="F:polyubiquitin modification-dependent protein binding"/>
    <property type="evidence" value="ECO:0007669"/>
    <property type="project" value="TreeGrafter"/>
</dbReference>
<dbReference type="PROSITE" id="PS50011">
    <property type="entry name" value="PROTEIN_KINASE_DOM"/>
    <property type="match status" value="1"/>
</dbReference>
<dbReference type="Gene3D" id="1.10.8.60">
    <property type="match status" value="2"/>
</dbReference>
<keyword evidence="20" id="KW-1185">Reference proteome</keyword>
<keyword evidence="10" id="KW-0418">Kinase</keyword>
<dbReference type="GO" id="GO:0003712">
    <property type="term" value="F:transcription coregulator activity"/>
    <property type="evidence" value="ECO:0007669"/>
    <property type="project" value="InterPro"/>
</dbReference>
<dbReference type="InterPro" id="IPR008266">
    <property type="entry name" value="Tyr_kinase_AS"/>
</dbReference>
<organism evidence="19">
    <name type="scientific">Mucor ambiguus</name>
    <dbReference type="NCBI Taxonomy" id="91626"/>
    <lineage>
        <taxon>Eukaryota</taxon>
        <taxon>Fungi</taxon>
        <taxon>Fungi incertae sedis</taxon>
        <taxon>Mucoromycota</taxon>
        <taxon>Mucoromycotina</taxon>
        <taxon>Mucoromycetes</taxon>
        <taxon>Mucorales</taxon>
        <taxon>Mucorineae</taxon>
        <taxon>Mucoraceae</taxon>
        <taxon>Mucor</taxon>
    </lineage>
</organism>
<dbReference type="EMBL" id="DF836340">
    <property type="protein sequence ID" value="GAN03942.1"/>
    <property type="molecule type" value="Genomic_DNA"/>
</dbReference>
<dbReference type="FunFam" id="1.10.8.60:FF:000038">
    <property type="entry name" value="spermatogenesis-associated protein 5-like protein 1"/>
    <property type="match status" value="1"/>
</dbReference>
<dbReference type="GO" id="GO:0051228">
    <property type="term" value="P:mitotic spindle disassembly"/>
    <property type="evidence" value="ECO:0007669"/>
    <property type="project" value="TreeGrafter"/>
</dbReference>
<keyword evidence="7" id="KW-0808">Transferase</keyword>
<dbReference type="NCBIfam" id="TIGR03724">
    <property type="entry name" value="arch_bud32"/>
    <property type="match status" value="1"/>
</dbReference>
<dbReference type="SUPFAM" id="SSF56112">
    <property type="entry name" value="Protein kinase-like (PK-like)"/>
    <property type="match status" value="1"/>
</dbReference>
<dbReference type="GO" id="GO:0097352">
    <property type="term" value="P:autophagosome maturation"/>
    <property type="evidence" value="ECO:0007669"/>
    <property type="project" value="TreeGrafter"/>
</dbReference>
<dbReference type="InterPro" id="IPR050168">
    <property type="entry name" value="AAA_ATPase_domain"/>
</dbReference>
<evidence type="ECO:0000256" key="3">
    <source>
        <dbReference type="ARBA" id="ARBA00010630"/>
    </source>
</evidence>
<dbReference type="GO" id="GO:0000408">
    <property type="term" value="C:EKC/KEOPS complex"/>
    <property type="evidence" value="ECO:0007669"/>
    <property type="project" value="UniProtKB-ARBA"/>
</dbReference>
<dbReference type="PANTHER" id="PTHR23077">
    <property type="entry name" value="AAA-FAMILY ATPASE"/>
    <property type="match status" value="1"/>
</dbReference>
<dbReference type="SMART" id="SM00382">
    <property type="entry name" value="AAA"/>
    <property type="match status" value="2"/>
</dbReference>
<dbReference type="GO" id="GO:0034098">
    <property type="term" value="C:VCP-NPL4-UFD1 AAA ATPase complex"/>
    <property type="evidence" value="ECO:0007669"/>
    <property type="project" value="TreeGrafter"/>
</dbReference>
<dbReference type="STRING" id="91626.A0A0C9MLD8"/>
<dbReference type="SUPFAM" id="SSF52540">
    <property type="entry name" value="P-loop containing nucleoside triphosphate hydrolases"/>
    <property type="match status" value="2"/>
</dbReference>
<keyword evidence="9" id="KW-0547">Nucleotide-binding</keyword>
<dbReference type="InterPro" id="IPR027417">
    <property type="entry name" value="P-loop_NTPase"/>
</dbReference>
<evidence type="ECO:0000256" key="16">
    <source>
        <dbReference type="ARBA" id="ARBA00047899"/>
    </source>
</evidence>
<evidence type="ECO:0000256" key="6">
    <source>
        <dbReference type="ARBA" id="ARBA00022527"/>
    </source>
</evidence>
<protein>
    <recommendedName>
        <fullName evidence="5">Mediator of RNA polymerase II transcription subunit 7</fullName>
        <ecNumber evidence="4">2.7.11.1</ecNumber>
    </recommendedName>
    <alternativeName>
        <fullName evidence="15">Mediator complex subunit 7</fullName>
    </alternativeName>
</protein>
<dbReference type="GO" id="GO:0016592">
    <property type="term" value="C:mediator complex"/>
    <property type="evidence" value="ECO:0007669"/>
    <property type="project" value="InterPro"/>
</dbReference>
<proteinExistence type="inferred from homology"/>
<reference evidence="19" key="1">
    <citation type="submission" date="2014-09" db="EMBL/GenBank/DDBJ databases">
        <title>Draft genome sequence of an oleaginous Mucoromycotina fungus Mucor ambiguus NBRC6742.</title>
        <authorList>
            <person name="Takeda I."/>
            <person name="Yamane N."/>
            <person name="Morita T."/>
            <person name="Tamano K."/>
            <person name="Machida M."/>
            <person name="Baker S."/>
            <person name="Koike H."/>
        </authorList>
    </citation>
    <scope>NUCLEOTIDE SEQUENCE</scope>
    <source>
        <strain evidence="19">NBRC 6742</strain>
    </source>
</reference>
<dbReference type="InterPro" id="IPR044888">
    <property type="entry name" value="Mediatior_Med7_sf"/>
</dbReference>
<dbReference type="InterPro" id="IPR003960">
    <property type="entry name" value="ATPase_AAA_CS"/>
</dbReference>
<evidence type="ECO:0000256" key="5">
    <source>
        <dbReference type="ARBA" id="ARBA00020631"/>
    </source>
</evidence>
<evidence type="ECO:0000256" key="10">
    <source>
        <dbReference type="ARBA" id="ARBA00022777"/>
    </source>
</evidence>
<dbReference type="SUPFAM" id="SSF140718">
    <property type="entry name" value="Mediator hinge subcomplex-like"/>
    <property type="match status" value="1"/>
</dbReference>
<dbReference type="Gene3D" id="1.10.510.10">
    <property type="entry name" value="Transferase(Phosphotransferase) domain 1"/>
    <property type="match status" value="1"/>
</dbReference>
<dbReference type="InterPro" id="IPR000719">
    <property type="entry name" value="Prot_kinase_dom"/>
</dbReference>
<name>A0A0C9MLD8_9FUNG</name>
<evidence type="ECO:0000256" key="1">
    <source>
        <dbReference type="ARBA" id="ARBA00004123"/>
    </source>
</evidence>
<sequence>MDEHQSTRSAWPDPPNYYKRYSNENLELLKQSKKSGVFPEQSIIKPPVPEFQLEALEPPLPPTDEYTVFDQKWQINDRLPTLQELGVKQIYPQDDAIDRVQELKKLNRSLIVQYLDLLGVLETNPSEYGKHIENISTILLNMHHILNAYRPHQARETLRLLMEHQLAKKRQQTAELRAFSTLMIFVPVENCKPGVAKVSFRELSKLGAQPGAWVQVLDGLGKIYYCSVWPADIPDNHVMASQFIQYESSEQESSSIIPIKSAATAIRVALSYKLNKNAAEEQQLLEFGFIFDEATEAQKNSYIRHTVEGNVICQGATIKKTPLISIQVISTYPEGKPVFLASASQVSVVNGDTTEEDRISELEKSLEAMSIASDLSQSSNTSSLQKAYNALYEVVCFPFLYKDWIHRLGIECPKGVLLYGPPGVGKTFLVSSIARKCKAKMFVIQGPEVFGPFIGESEEKLRIKFIQARDYAIKENVPVILFIDEIDALTPKRDNAQSHENRMVAQLLTLMDGIESRGRLVIVGATNRPNSIDPALRRPGRFDREIHMEPPNATDRYALFEGQMAKMPLESNVDIEALAAMTNGYVAADINSVCREAAMSAVQRASKEKDVEVNVSMMDFTSAFATVGPSMQRGFQVQVDKMKWDDVGGLEDVKKRLKQAVEWPLLYKDSFSRLGLKPPRGILLYGPPGCSKTTLVKVIASSANVAFLSINGAQLYSPFVGDSEKVVRTTFQKARASAPAIIFLDETEAIVGKRNMGNGGDSGDSVQERVLSTLLNEMDGVESAESVLVVGATNRPDMLDAALMRPGRFDQAVYVPPPDEAARVEILKIHTKQMPLDDDVDLLDIAARVGTNYYTGADLQNVCREAAMEALRSMSTAANVTMANFNKSIATIPPSLNEESYMDGRQKSLVESPVALFNVSCSNQNICDPKFFTMKIPENAVLIKQGAEARVFHLPTFLTVPNGCIAKERFKKTYRHPDLDHFLTTRRVAQEARCLYKCKKAGMETPTVYHIDIPTATIFMENITGITVKQRLLDHQTTDYKHVDTNSLAEQIGTSLAKMHSLNVVHGDLTTSNLMLREKDDSVVVIDFGLSSISALIEDKAVDLYVLERAFASTHPQTEFLFEKIVEHYLKHSKQSKQIWTKLEDGN</sequence>
<evidence type="ECO:0000256" key="14">
    <source>
        <dbReference type="ARBA" id="ARBA00023242"/>
    </source>
</evidence>
<dbReference type="GO" id="GO:0005524">
    <property type="term" value="F:ATP binding"/>
    <property type="evidence" value="ECO:0007669"/>
    <property type="project" value="UniProtKB-KW"/>
</dbReference>
<dbReference type="GO" id="GO:0016887">
    <property type="term" value="F:ATP hydrolysis activity"/>
    <property type="evidence" value="ECO:0007669"/>
    <property type="project" value="InterPro"/>
</dbReference>
<dbReference type="InterPro" id="IPR022495">
    <property type="entry name" value="Bud32"/>
</dbReference>
<comment type="subcellular location">
    <subcellularLocation>
        <location evidence="1">Nucleus</location>
    </subcellularLocation>
</comment>
<comment type="catalytic activity">
    <reaction evidence="16">
        <text>L-threonyl-[protein] + ATP = O-phospho-L-threonyl-[protein] + ADP + H(+)</text>
        <dbReference type="Rhea" id="RHEA:46608"/>
        <dbReference type="Rhea" id="RHEA-COMP:11060"/>
        <dbReference type="Rhea" id="RHEA-COMP:11605"/>
        <dbReference type="ChEBI" id="CHEBI:15378"/>
        <dbReference type="ChEBI" id="CHEBI:30013"/>
        <dbReference type="ChEBI" id="CHEBI:30616"/>
        <dbReference type="ChEBI" id="CHEBI:61977"/>
        <dbReference type="ChEBI" id="CHEBI:456216"/>
        <dbReference type="EC" id="2.7.11.1"/>
    </reaction>
</comment>
<dbReference type="Pfam" id="PF17862">
    <property type="entry name" value="AAA_lid_3"/>
    <property type="match status" value="2"/>
</dbReference>
<evidence type="ECO:0000256" key="13">
    <source>
        <dbReference type="ARBA" id="ARBA00023163"/>
    </source>
</evidence>
<dbReference type="InterPro" id="IPR009244">
    <property type="entry name" value="Mediatior_Med7"/>
</dbReference>
<evidence type="ECO:0000313" key="20">
    <source>
        <dbReference type="Proteomes" id="UP000053815"/>
    </source>
</evidence>
<dbReference type="GO" id="GO:0004674">
    <property type="term" value="F:protein serine/threonine kinase activity"/>
    <property type="evidence" value="ECO:0007669"/>
    <property type="project" value="UniProtKB-KW"/>
</dbReference>
<keyword evidence="13" id="KW-0804">Transcription</keyword>
<evidence type="ECO:0000256" key="7">
    <source>
        <dbReference type="ARBA" id="ARBA00022679"/>
    </source>
</evidence>
<evidence type="ECO:0000256" key="12">
    <source>
        <dbReference type="ARBA" id="ARBA00023015"/>
    </source>
</evidence>
<dbReference type="InterPro" id="IPR041569">
    <property type="entry name" value="AAA_lid_3"/>
</dbReference>
<evidence type="ECO:0000256" key="2">
    <source>
        <dbReference type="ARBA" id="ARBA00009994"/>
    </source>
</evidence>
<dbReference type="Gene3D" id="6.10.140.1520">
    <property type="match status" value="1"/>
</dbReference>
<comment type="similarity">
    <text evidence="2">Belongs to the Mediator complex subunit 7 family.</text>
</comment>
<evidence type="ECO:0000259" key="18">
    <source>
        <dbReference type="PROSITE" id="PS50011"/>
    </source>
</evidence>
<dbReference type="EC" id="2.7.11.1" evidence="4"/>
<evidence type="ECO:0000256" key="17">
    <source>
        <dbReference type="ARBA" id="ARBA00048679"/>
    </source>
</evidence>
<keyword evidence="14" id="KW-0539">Nucleus</keyword>
<dbReference type="GO" id="GO:0005829">
    <property type="term" value="C:cytosol"/>
    <property type="evidence" value="ECO:0007669"/>
    <property type="project" value="TreeGrafter"/>
</dbReference>
<accession>A0A0C9MLD8</accession>
<feature type="domain" description="Protein kinase" evidence="18">
    <location>
        <begin position="937"/>
        <end position="1147"/>
    </location>
</feature>